<feature type="transmembrane region" description="Helical" evidence="2">
    <location>
        <begin position="956"/>
        <end position="976"/>
    </location>
</feature>
<keyword evidence="4" id="KW-1185">Reference proteome</keyword>
<evidence type="ECO:0000313" key="3">
    <source>
        <dbReference type="EMBL" id="CAG8519304.1"/>
    </source>
</evidence>
<feature type="transmembrane region" description="Helical" evidence="2">
    <location>
        <begin position="1131"/>
        <end position="1150"/>
    </location>
</feature>
<keyword evidence="2" id="KW-0812">Transmembrane</keyword>
<feature type="transmembrane region" description="Helical" evidence="2">
    <location>
        <begin position="1031"/>
        <end position="1050"/>
    </location>
</feature>
<dbReference type="Proteomes" id="UP000789375">
    <property type="component" value="Unassembled WGS sequence"/>
</dbReference>
<organism evidence="3 4">
    <name type="scientific">Funneliformis mosseae</name>
    <name type="common">Endomycorrhizal fungus</name>
    <name type="synonym">Glomus mosseae</name>
    <dbReference type="NCBI Taxonomy" id="27381"/>
    <lineage>
        <taxon>Eukaryota</taxon>
        <taxon>Fungi</taxon>
        <taxon>Fungi incertae sedis</taxon>
        <taxon>Mucoromycota</taxon>
        <taxon>Glomeromycotina</taxon>
        <taxon>Glomeromycetes</taxon>
        <taxon>Glomerales</taxon>
        <taxon>Glomeraceae</taxon>
        <taxon>Funneliformis</taxon>
    </lineage>
</organism>
<keyword evidence="2" id="KW-0472">Membrane</keyword>
<feature type="region of interest" description="Disordered" evidence="1">
    <location>
        <begin position="1259"/>
        <end position="1293"/>
    </location>
</feature>
<evidence type="ECO:0000256" key="1">
    <source>
        <dbReference type="SAM" id="MobiDB-lite"/>
    </source>
</evidence>
<feature type="transmembrane region" description="Helical" evidence="2">
    <location>
        <begin position="870"/>
        <end position="887"/>
    </location>
</feature>
<proteinExistence type="predicted"/>
<feature type="transmembrane region" description="Helical" evidence="2">
    <location>
        <begin position="931"/>
        <end position="950"/>
    </location>
</feature>
<keyword evidence="2" id="KW-1133">Transmembrane helix</keyword>
<sequence length="1321" mass="155560">MSNEIHELCEGDYQIAISNDGKFAATFNTTNLQIKILRNPDYRNFNIPKKNNESNNFISHNQNESDVSVESNQTYVVNFDNIQSDITVTNNSLFEYDTNVSLFNNEIIIDIQRNDEHDQHDQCVWSLGLSNVTKFQNNEFIFVVVSRMKGDMNGNCNNKSMICLRVQLSGTSDDHPNFVYLKQEKTADENIVPPWESVNDNSTIYDDVKSGICKFLDECDENYNDDLQSKICRFVVFNRVFEIFGKRYEDLYYKKGDISVVVKDCLLNCMDRIVSCFCKKYFLNRRKNNLDVYDLSNGMVETSIVRVKSIEKYTRNTTTSYAIDEQNLHLCVTRGIQSIEIYSLENGLMIASRKFKEIERIHLAEFVYSDEKLLLIGSESVDDDKKDLKIIIWDLYDTDEVETIPLENFTVQNLSTRLASTSGNLLQVDDKGIVTSVLNMIEISLKKDDQNNLPLNTVYFPDKQNELPFQEQHNHYIYFCETYDKNNFNLVVDDTEPWAKDEYKKTSFYLRHDKTETLQLVIGRSTIQIWHQILSDPSHKWELPNEGRPFLEYIWTNGIVPEKENEENKLHIKEIRFGPEYFKLEVNWKTDTENDEGKSATKHKTIEWKNISGHVKGVIHACKALKYVNKCKKILVDNNNRRYQHIIWRFVEYKPDQFRLLDVRHNVMKNLILGDCVQLIKYILFGKEDKKDSVDGEFIIKHLPRRKFWKKNDDLDLSNKKDKNTYIKDEDLALFKKEVVGNNRPRNDLELAIYYSCGRKKTSIVAYLLEYYSRRAKDPGWMVTVSEALPLLYKYRYDHYVKKLFQKPCFYYLESPYKGSERRIFKKYKNKLHSNSTIKSQKDSEVLKLHRLPLPDFTMHKGNKPSQNKIVEIFWFIFFIFIPQWYNKENLSPFARMMKYNNNSKDMFDNPAVEAVIDYYWPSAKNFFYSLLFRYYLFGFCSIFISLMYVDKFSLDPIYIVAVIIIFYYLAIYLLITETHQILHYGVNKYLDIFNWFDMFSVIIPVVIMSIVLIDEFTFSDGFGSKVQTRYIISLTGSNFIIFFQMILCLRMSEIATYTIFYVGVTLKEIWPLIVFIIIIIYGLANTMFTLFKDPSVNETNSDKLKEFIDIPSSIKNVYFWVNGDSAPENFATFAIATFIILASFFIVVVRNMLIPLMSAAYDISKTKGRQAFLRYRAGQLADYEALHHFWPREQDPTYIPCQAKTFEEWCKIIKNDKDHIYKDFEEFNTSKYANIFKGTTYDKVSIWKFDNQNDQFDKKHHKSDEIEKSSHTATTSKDENGKPTGNDQEDMEELEILIARLLQKYDNQKIHEKISEYMSS</sequence>
<comment type="caution">
    <text evidence="3">The sequence shown here is derived from an EMBL/GenBank/DDBJ whole genome shotgun (WGS) entry which is preliminary data.</text>
</comment>
<feature type="transmembrane region" description="Helical" evidence="2">
    <location>
        <begin position="1070"/>
        <end position="1092"/>
    </location>
</feature>
<gene>
    <name evidence="3" type="ORF">FMOSSE_LOCUS4946</name>
</gene>
<accession>A0A9N9A7E1</accession>
<evidence type="ECO:0000313" key="4">
    <source>
        <dbReference type="Proteomes" id="UP000789375"/>
    </source>
</evidence>
<feature type="compositionally biased region" description="Basic and acidic residues" evidence="1">
    <location>
        <begin position="1263"/>
        <end position="1282"/>
    </location>
</feature>
<feature type="transmembrane region" description="Helical" evidence="2">
    <location>
        <begin position="996"/>
        <end position="1019"/>
    </location>
</feature>
<reference evidence="3" key="1">
    <citation type="submission" date="2021-06" db="EMBL/GenBank/DDBJ databases">
        <authorList>
            <person name="Kallberg Y."/>
            <person name="Tangrot J."/>
            <person name="Rosling A."/>
        </authorList>
    </citation>
    <scope>NUCLEOTIDE SEQUENCE</scope>
    <source>
        <strain evidence="3">87-6 pot B 2015</strain>
    </source>
</reference>
<dbReference type="EMBL" id="CAJVPP010000885">
    <property type="protein sequence ID" value="CAG8519304.1"/>
    <property type="molecule type" value="Genomic_DNA"/>
</dbReference>
<protein>
    <submittedName>
        <fullName evidence="3">2553_t:CDS:1</fullName>
    </submittedName>
</protein>
<evidence type="ECO:0000256" key="2">
    <source>
        <dbReference type="SAM" id="Phobius"/>
    </source>
</evidence>
<name>A0A9N9A7E1_FUNMO</name>